<dbReference type="RefSeq" id="XP_031428571.1">
    <property type="nucleotide sequence ID" value="XM_031572711.1"/>
</dbReference>
<dbReference type="PANTHER" id="PTHR23507">
    <property type="entry name" value="ZGC:174356"/>
    <property type="match status" value="1"/>
</dbReference>
<feature type="transmembrane region" description="Helical" evidence="10">
    <location>
        <begin position="81"/>
        <end position="100"/>
    </location>
</feature>
<dbReference type="GO" id="GO:0034486">
    <property type="term" value="P:vacuolar transmembrane transport"/>
    <property type="evidence" value="ECO:0007669"/>
    <property type="project" value="TreeGrafter"/>
</dbReference>
<keyword evidence="5 10" id="KW-1133">Transmembrane helix</keyword>
<dbReference type="GeneID" id="105900341"/>
<feature type="transmembrane region" description="Helical" evidence="10">
    <location>
        <begin position="425"/>
        <end position="445"/>
    </location>
</feature>
<dbReference type="InterPro" id="IPR036259">
    <property type="entry name" value="MFS_trans_sf"/>
</dbReference>
<dbReference type="KEGG" id="char:105900341"/>
<evidence type="ECO:0000313" key="12">
    <source>
        <dbReference type="RefSeq" id="XP_031428571.1"/>
    </source>
</evidence>
<feature type="transmembrane region" description="Helical" evidence="10">
    <location>
        <begin position="177"/>
        <end position="194"/>
    </location>
</feature>
<evidence type="ECO:0000256" key="9">
    <source>
        <dbReference type="SAM" id="MobiDB-lite"/>
    </source>
</evidence>
<keyword evidence="6 10" id="KW-0472">Membrane</keyword>
<evidence type="ECO:0000256" key="6">
    <source>
        <dbReference type="ARBA" id="ARBA00023136"/>
    </source>
</evidence>
<dbReference type="SUPFAM" id="SSF103473">
    <property type="entry name" value="MFS general substrate transporter"/>
    <property type="match status" value="1"/>
</dbReference>
<evidence type="ECO:0000256" key="3">
    <source>
        <dbReference type="ARBA" id="ARBA00022692"/>
    </source>
</evidence>
<evidence type="ECO:0000256" key="4">
    <source>
        <dbReference type="ARBA" id="ARBA00022847"/>
    </source>
</evidence>
<dbReference type="Gene3D" id="1.20.1250.20">
    <property type="entry name" value="MFS general substrate transporter like domains"/>
    <property type="match status" value="1"/>
</dbReference>
<keyword evidence="8" id="KW-0458">Lysosome</keyword>
<keyword evidence="2" id="KW-0813">Transport</keyword>
<keyword evidence="7" id="KW-0325">Glycoprotein</keyword>
<dbReference type="GO" id="GO:0015293">
    <property type="term" value="F:symporter activity"/>
    <property type="evidence" value="ECO:0007669"/>
    <property type="project" value="UniProtKB-KW"/>
</dbReference>
<dbReference type="GO" id="GO:0005765">
    <property type="term" value="C:lysosomal membrane"/>
    <property type="evidence" value="ECO:0007669"/>
    <property type="project" value="UniProtKB-SubCell"/>
</dbReference>
<proteinExistence type="predicted"/>
<name>A0A6P8FYI8_CLUHA</name>
<feature type="transmembrane region" description="Helical" evidence="10">
    <location>
        <begin position="305"/>
        <end position="327"/>
    </location>
</feature>
<feature type="region of interest" description="Disordered" evidence="9">
    <location>
        <begin position="456"/>
        <end position="477"/>
    </location>
</feature>
<dbReference type="AlphaFoldDB" id="A0A6P8FYI8"/>
<keyword evidence="3 10" id="KW-0812">Transmembrane</keyword>
<gene>
    <name evidence="12" type="primary">LOC105900341</name>
</gene>
<evidence type="ECO:0000256" key="1">
    <source>
        <dbReference type="ARBA" id="ARBA00004155"/>
    </source>
</evidence>
<feature type="transmembrane region" description="Helical" evidence="10">
    <location>
        <begin position="6"/>
        <end position="25"/>
    </location>
</feature>
<feature type="transmembrane region" description="Helical" evidence="10">
    <location>
        <begin position="131"/>
        <end position="156"/>
    </location>
</feature>
<dbReference type="OrthoDB" id="3026777at2759"/>
<dbReference type="Proteomes" id="UP000515152">
    <property type="component" value="Chromosome 8"/>
</dbReference>
<feature type="transmembrane region" description="Helical" evidence="10">
    <location>
        <begin position="200"/>
        <end position="221"/>
    </location>
</feature>
<feature type="transmembrane region" description="Helical" evidence="10">
    <location>
        <begin position="266"/>
        <end position="293"/>
    </location>
</feature>
<comment type="subcellular location">
    <subcellularLocation>
        <location evidence="1">Lysosome membrane</location>
        <topology evidence="1">Multi-pass membrane protein</topology>
    </subcellularLocation>
</comment>
<accession>A0A6P8FYI8</accession>
<evidence type="ECO:0000256" key="5">
    <source>
        <dbReference type="ARBA" id="ARBA00022989"/>
    </source>
</evidence>
<feature type="transmembrane region" description="Helical" evidence="10">
    <location>
        <begin position="334"/>
        <end position="353"/>
    </location>
</feature>
<evidence type="ECO:0000256" key="8">
    <source>
        <dbReference type="ARBA" id="ARBA00023228"/>
    </source>
</evidence>
<protein>
    <submittedName>
        <fullName evidence="12">Solute carrier family 46 member 3</fullName>
    </submittedName>
</protein>
<evidence type="ECO:0000256" key="10">
    <source>
        <dbReference type="SAM" id="Phobius"/>
    </source>
</evidence>
<evidence type="ECO:0000256" key="7">
    <source>
        <dbReference type="ARBA" id="ARBA00023180"/>
    </source>
</evidence>
<feature type="transmembrane region" description="Helical" evidence="10">
    <location>
        <begin position="392"/>
        <end position="413"/>
    </location>
</feature>
<organism evidence="11 12">
    <name type="scientific">Clupea harengus</name>
    <name type="common">Atlantic herring</name>
    <dbReference type="NCBI Taxonomy" id="7950"/>
    <lineage>
        <taxon>Eukaryota</taxon>
        <taxon>Metazoa</taxon>
        <taxon>Chordata</taxon>
        <taxon>Craniata</taxon>
        <taxon>Vertebrata</taxon>
        <taxon>Euteleostomi</taxon>
        <taxon>Actinopterygii</taxon>
        <taxon>Neopterygii</taxon>
        <taxon>Teleostei</taxon>
        <taxon>Clupei</taxon>
        <taxon>Clupeiformes</taxon>
        <taxon>Clupeoidei</taxon>
        <taxon>Clupeidae</taxon>
        <taxon>Clupea</taxon>
    </lineage>
</organism>
<dbReference type="PANTHER" id="PTHR23507:SF9">
    <property type="entry name" value="LYSOSOMAL PROTON-COUPLED STEROID CONJUGATE AND BILE ACID SYMPORTER SLC46A3"/>
    <property type="match status" value="1"/>
</dbReference>
<evidence type="ECO:0000256" key="2">
    <source>
        <dbReference type="ARBA" id="ARBA00022448"/>
    </source>
</evidence>
<sequence>MGRVFLIEPVVGVYAFAMFMTYPLVQQYVYRRQWEKIIGSPYPTVLNISHCGGNLSTQHGASLQDVQRETSVFLLHSELSFILPSLVVSLLLLACSDFYGRKVAMVPPLLGDTMSVLAYATVSRYSLDLRYLLVASFVRGLLGGPSPLFGACFAYVADRCGSGKLGEKTTRMALLEMLLGVQSGFASVCTGFYIRLAGFTWPFLTVAVLHVLVLAFVLFVLQESLVPVLPPAPFTSAQARASRLKTVASRLRGVGLLFSAAPNGDAVTLTLTLAAFTFYNMAMLGGMSLFILYELNAPLCWDEVMVGYGAALSSAMYLGSFAGVRLLSGCMEDVHVVLLGLVSLTVGFFMAAFAKTTLLMYMVRVPLLLSVMPLPLMRSIMSKMVTSSEQGAMFACVAFMEMVSVAVSFPMFSSTYAATVSWFPGFSFILASAITLIPVTFICAVRRLQRDVPEDTSQLITEEPEESLSLPQQEVRS</sequence>
<reference evidence="12" key="1">
    <citation type="submission" date="2025-08" db="UniProtKB">
        <authorList>
            <consortium name="RefSeq"/>
        </authorList>
    </citation>
    <scope>IDENTIFICATION</scope>
</reference>
<keyword evidence="11" id="KW-1185">Reference proteome</keyword>
<evidence type="ECO:0000313" key="11">
    <source>
        <dbReference type="Proteomes" id="UP000515152"/>
    </source>
</evidence>
<keyword evidence="4" id="KW-0769">Symport</keyword>